<dbReference type="GO" id="GO:0004602">
    <property type="term" value="F:glutathione peroxidase activity"/>
    <property type="evidence" value="ECO:0007669"/>
    <property type="project" value="UniProtKB-ARBA"/>
</dbReference>
<evidence type="ECO:0000259" key="7">
    <source>
        <dbReference type="PROSITE" id="PS50405"/>
    </source>
</evidence>
<dbReference type="GO" id="GO:0004364">
    <property type="term" value="F:glutathione transferase activity"/>
    <property type="evidence" value="ECO:0007669"/>
    <property type="project" value="UniProtKB-EC"/>
</dbReference>
<reference evidence="8 9" key="1">
    <citation type="submission" date="2016-08" db="EMBL/GenBank/DDBJ databases">
        <title>Draft genome sequence of allopolyploid Zygosaccharomyces rouxii.</title>
        <authorList>
            <person name="Watanabe J."/>
            <person name="Uehara K."/>
            <person name="Mogi Y."/>
            <person name="Tsukioka Y."/>
        </authorList>
    </citation>
    <scope>NUCLEOTIDE SEQUENCE [LARGE SCALE GENOMIC DNA]</scope>
    <source>
        <strain evidence="8 9">NBRC 110957</strain>
    </source>
</reference>
<evidence type="ECO:0000256" key="1">
    <source>
        <dbReference type="ARBA" id="ARBA00007409"/>
    </source>
</evidence>
<dbReference type="InterPro" id="IPR004045">
    <property type="entry name" value="Glutathione_S-Trfase_N"/>
</dbReference>
<dbReference type="PANTHER" id="PTHR44051:SF9">
    <property type="entry name" value="GLUTATHIONE S-TRANSFERASE 1"/>
    <property type="match status" value="1"/>
</dbReference>
<dbReference type="PROSITE" id="PS50404">
    <property type="entry name" value="GST_NTER"/>
    <property type="match status" value="1"/>
</dbReference>
<dbReference type="CDD" id="cd03046">
    <property type="entry name" value="GST_N_GTT1_like"/>
    <property type="match status" value="1"/>
</dbReference>
<evidence type="ECO:0000256" key="5">
    <source>
        <dbReference type="RuleBase" id="RU003494"/>
    </source>
</evidence>
<dbReference type="Pfam" id="PF00043">
    <property type="entry name" value="GST_C"/>
    <property type="match status" value="1"/>
</dbReference>
<dbReference type="OrthoDB" id="2098326at2759"/>
<dbReference type="EMBL" id="BDGX01000003">
    <property type="protein sequence ID" value="GAV46992.1"/>
    <property type="molecule type" value="Genomic_DNA"/>
</dbReference>
<dbReference type="OMA" id="WIHFAES"/>
<gene>
    <name evidence="8" type="ORF">ZYGR_0C00340</name>
</gene>
<dbReference type="SFLD" id="SFLDG00358">
    <property type="entry name" value="Main_(cytGST)"/>
    <property type="match status" value="1"/>
</dbReference>
<dbReference type="InterPro" id="IPR036282">
    <property type="entry name" value="Glutathione-S-Trfase_C_sf"/>
</dbReference>
<feature type="domain" description="GST C-terminal" evidence="7">
    <location>
        <begin position="111"/>
        <end position="249"/>
    </location>
</feature>
<dbReference type="InterPro" id="IPR004046">
    <property type="entry name" value="GST_C"/>
</dbReference>
<dbReference type="InterPro" id="IPR036249">
    <property type="entry name" value="Thioredoxin-like_sf"/>
</dbReference>
<dbReference type="Gene3D" id="1.20.1050.10">
    <property type="match status" value="1"/>
</dbReference>
<evidence type="ECO:0000259" key="6">
    <source>
        <dbReference type="PROSITE" id="PS50404"/>
    </source>
</evidence>
<name>A0A1Q2ZTZ3_ZYGRO</name>
<dbReference type="SUPFAM" id="SSF47616">
    <property type="entry name" value="GST C-terminal domain-like"/>
    <property type="match status" value="1"/>
</dbReference>
<evidence type="ECO:0000256" key="4">
    <source>
        <dbReference type="ARBA" id="ARBA00047960"/>
    </source>
</evidence>
<dbReference type="Proteomes" id="UP000187013">
    <property type="component" value="Unassembled WGS sequence"/>
</dbReference>
<comment type="caution">
    <text evidence="8">The sequence shown here is derived from an EMBL/GenBank/DDBJ whole genome shotgun (WGS) entry which is preliminary data.</text>
</comment>
<feature type="domain" description="GST N-terminal" evidence="6">
    <location>
        <begin position="18"/>
        <end position="105"/>
    </location>
</feature>
<dbReference type="PANTHER" id="PTHR44051">
    <property type="entry name" value="GLUTATHIONE S-TRANSFERASE-RELATED"/>
    <property type="match status" value="1"/>
</dbReference>
<dbReference type="eggNOG" id="KOG0867">
    <property type="taxonomic scope" value="Eukaryota"/>
</dbReference>
<evidence type="ECO:0000313" key="8">
    <source>
        <dbReference type="EMBL" id="GAV46992.1"/>
    </source>
</evidence>
<dbReference type="CDD" id="cd03189">
    <property type="entry name" value="GST_C_GTT1_like"/>
    <property type="match status" value="1"/>
</dbReference>
<evidence type="ECO:0000256" key="2">
    <source>
        <dbReference type="ARBA" id="ARBA00012452"/>
    </source>
</evidence>
<dbReference type="GO" id="GO:0005737">
    <property type="term" value="C:cytoplasm"/>
    <property type="evidence" value="ECO:0007669"/>
    <property type="project" value="UniProtKB-ARBA"/>
</dbReference>
<accession>A0A1Q2ZTZ3</accession>
<dbReference type="AlphaFoldDB" id="A0A1Q2ZTZ3"/>
<evidence type="ECO:0000313" key="9">
    <source>
        <dbReference type="Proteomes" id="UP000187013"/>
    </source>
</evidence>
<organism evidence="8 9">
    <name type="scientific">Zygosaccharomyces rouxii</name>
    <dbReference type="NCBI Taxonomy" id="4956"/>
    <lineage>
        <taxon>Eukaryota</taxon>
        <taxon>Fungi</taxon>
        <taxon>Dikarya</taxon>
        <taxon>Ascomycota</taxon>
        <taxon>Saccharomycotina</taxon>
        <taxon>Saccharomycetes</taxon>
        <taxon>Saccharomycetales</taxon>
        <taxon>Saccharomycetaceae</taxon>
        <taxon>Zygosaccharomyces</taxon>
    </lineage>
</organism>
<dbReference type="InterPro" id="IPR010987">
    <property type="entry name" value="Glutathione-S-Trfase_C-like"/>
</dbReference>
<sequence>MHRTQHQQEYNLSRDMSLPIIRVHFLNKSRAFRVLWLLDQLKLDYEIVPYRRDAGFRAPEELKKHHPLGRSPLLELEDRQTGKKKILAESGYIFQYVLKHFDKTKSLDNEDIDKSEEIQYYLHYVEGSLQPPLLIELLLSIVKNASVPFPFSYFSRKVAEKIGEKYSAGELKSQLNFIEGQIAKNDGYLVGGKLSAADILMSFPLDSAFNRQFADPKQYPAIEKWLKNLKTFESYKVSKSKAEANGEEF</sequence>
<dbReference type="InterPro" id="IPR040079">
    <property type="entry name" value="Glutathione_S-Trfase"/>
</dbReference>
<dbReference type="FunFam" id="3.40.30.10:FF:000156">
    <property type="entry name" value="Glutathione S-transferase 1"/>
    <property type="match status" value="1"/>
</dbReference>
<dbReference type="SUPFAM" id="SSF52833">
    <property type="entry name" value="Thioredoxin-like"/>
    <property type="match status" value="1"/>
</dbReference>
<evidence type="ECO:0000256" key="3">
    <source>
        <dbReference type="ARBA" id="ARBA00022679"/>
    </source>
</evidence>
<dbReference type="Pfam" id="PF02798">
    <property type="entry name" value="GST_N"/>
    <property type="match status" value="1"/>
</dbReference>
<dbReference type="EC" id="2.5.1.18" evidence="2"/>
<dbReference type="Gene3D" id="3.40.30.10">
    <property type="entry name" value="Glutaredoxin"/>
    <property type="match status" value="1"/>
</dbReference>
<dbReference type="PROSITE" id="PS50405">
    <property type="entry name" value="GST_CTER"/>
    <property type="match status" value="1"/>
</dbReference>
<comment type="similarity">
    <text evidence="1 5">Belongs to the GST superfamily.</text>
</comment>
<comment type="catalytic activity">
    <reaction evidence="4">
        <text>RX + glutathione = an S-substituted glutathione + a halide anion + H(+)</text>
        <dbReference type="Rhea" id="RHEA:16437"/>
        <dbReference type="ChEBI" id="CHEBI:15378"/>
        <dbReference type="ChEBI" id="CHEBI:16042"/>
        <dbReference type="ChEBI" id="CHEBI:17792"/>
        <dbReference type="ChEBI" id="CHEBI:57925"/>
        <dbReference type="ChEBI" id="CHEBI:90779"/>
        <dbReference type="EC" id="2.5.1.18"/>
    </reaction>
</comment>
<keyword evidence="3" id="KW-0808">Transferase</keyword>
<dbReference type="SFLD" id="SFLDS00019">
    <property type="entry name" value="Glutathione_Transferase_(cytos"/>
    <property type="match status" value="1"/>
</dbReference>
<protein>
    <recommendedName>
        <fullName evidence="2">glutathione transferase</fullName>
        <ecNumber evidence="2">2.5.1.18</ecNumber>
    </recommendedName>
</protein>
<proteinExistence type="inferred from homology"/>